<dbReference type="PANTHER" id="PTHR20883:SF48">
    <property type="entry name" value="ECTOINE DIOXYGENASE"/>
    <property type="match status" value="1"/>
</dbReference>
<evidence type="ECO:0000256" key="1">
    <source>
        <dbReference type="ARBA" id="ARBA00001954"/>
    </source>
</evidence>
<dbReference type="AlphaFoldDB" id="A0A7W7Z9W1"/>
<reference evidence="2 3" key="1">
    <citation type="submission" date="2020-08" db="EMBL/GenBank/DDBJ databases">
        <title>Genomic Encyclopedia of Type Strains, Phase IV (KMG-V): Genome sequencing to study the core and pangenomes of soil and plant-associated prokaryotes.</title>
        <authorList>
            <person name="Whitman W."/>
        </authorList>
    </citation>
    <scope>NUCLEOTIDE SEQUENCE [LARGE SCALE GENOMIC DNA]</scope>
    <source>
        <strain evidence="2 3">M8UP14</strain>
    </source>
</reference>
<organism evidence="2 3">
    <name type="scientific">Granulicella aggregans</name>
    <dbReference type="NCBI Taxonomy" id="474949"/>
    <lineage>
        <taxon>Bacteria</taxon>
        <taxon>Pseudomonadati</taxon>
        <taxon>Acidobacteriota</taxon>
        <taxon>Terriglobia</taxon>
        <taxon>Terriglobales</taxon>
        <taxon>Acidobacteriaceae</taxon>
        <taxon>Granulicella</taxon>
    </lineage>
</organism>
<comment type="cofactor">
    <cofactor evidence="1">
        <name>Fe(2+)</name>
        <dbReference type="ChEBI" id="CHEBI:29033"/>
    </cofactor>
</comment>
<dbReference type="GO" id="GO:0016706">
    <property type="term" value="F:2-oxoglutarate-dependent dioxygenase activity"/>
    <property type="evidence" value="ECO:0007669"/>
    <property type="project" value="UniProtKB-ARBA"/>
</dbReference>
<name>A0A7W7Z9W1_9BACT</name>
<dbReference type="InterPro" id="IPR008775">
    <property type="entry name" value="Phytyl_CoA_dOase-like"/>
</dbReference>
<dbReference type="SUPFAM" id="SSF51197">
    <property type="entry name" value="Clavaminate synthase-like"/>
    <property type="match status" value="1"/>
</dbReference>
<accession>A0A7W7Z9W1</accession>
<evidence type="ECO:0000313" key="3">
    <source>
        <dbReference type="Proteomes" id="UP000540989"/>
    </source>
</evidence>
<comment type="caution">
    <text evidence="2">The sequence shown here is derived from an EMBL/GenBank/DDBJ whole genome shotgun (WGS) entry which is preliminary data.</text>
</comment>
<dbReference type="Proteomes" id="UP000540989">
    <property type="component" value="Unassembled WGS sequence"/>
</dbReference>
<sequence length="317" mass="35537">MKAFREIDPASLDSVSLKEEMDLHGYVLVRNLLPREILGPLLKEITDVLYVSGWLLPDSNPIDRIANVDAACSDGDPVYKKVYDYIFGLRSFHAMPHSCEAQRVMKMLVGEQLLIHPKSAARLIFPNFGPGVIHAHQDHTAVAGDAETFTAWMPLHNCPEELGPLCILQGSHRYGLQSTVGQTGYIAAGTEHGDDWVGGTINSGDLLLFHSLTVHKAAPNRSSQLRISLDCRFQSYLKPVNPGTLVFTGSGRRSWEKVYAHWPKDKLKYYWKALPLQLKPSKIELSELARTSHSLETRERYARILERLDAELPLLTS</sequence>
<evidence type="ECO:0000313" key="2">
    <source>
        <dbReference type="EMBL" id="MBB5056016.1"/>
    </source>
</evidence>
<proteinExistence type="predicted"/>
<keyword evidence="3" id="KW-1185">Reference proteome</keyword>
<dbReference type="EMBL" id="JACHIP010000001">
    <property type="protein sequence ID" value="MBB5056016.1"/>
    <property type="molecule type" value="Genomic_DNA"/>
</dbReference>
<dbReference type="Pfam" id="PF05721">
    <property type="entry name" value="PhyH"/>
    <property type="match status" value="1"/>
</dbReference>
<dbReference type="GO" id="GO:0005506">
    <property type="term" value="F:iron ion binding"/>
    <property type="evidence" value="ECO:0007669"/>
    <property type="project" value="UniProtKB-ARBA"/>
</dbReference>
<dbReference type="Gene3D" id="2.60.120.620">
    <property type="entry name" value="q2cbj1_9rhob like domain"/>
    <property type="match status" value="1"/>
</dbReference>
<gene>
    <name evidence="2" type="ORF">HDF16_000685</name>
</gene>
<protein>
    <submittedName>
        <fullName evidence="2">Ectoine hydroxylase-related dioxygenase (Phytanoyl-CoA dioxygenase family)</fullName>
    </submittedName>
</protein>
<keyword evidence="2" id="KW-0560">Oxidoreductase</keyword>
<keyword evidence="2" id="KW-0223">Dioxygenase</keyword>
<dbReference type="RefSeq" id="WP_184213726.1">
    <property type="nucleotide sequence ID" value="NZ_JACHIP010000001.1"/>
</dbReference>
<dbReference type="PANTHER" id="PTHR20883">
    <property type="entry name" value="PHYTANOYL-COA DIOXYGENASE DOMAIN CONTAINING 1"/>
    <property type="match status" value="1"/>
</dbReference>